<feature type="transmembrane region" description="Helical" evidence="2">
    <location>
        <begin position="127"/>
        <end position="148"/>
    </location>
</feature>
<protein>
    <submittedName>
        <fullName evidence="3">Armadillo-type fold-containing protein</fullName>
    </submittedName>
</protein>
<evidence type="ECO:0000313" key="3">
    <source>
        <dbReference type="EMBL" id="MDH6060904.1"/>
    </source>
</evidence>
<dbReference type="EMBL" id="JANQDH010000072">
    <property type="protein sequence ID" value="MDH6060904.1"/>
    <property type="molecule type" value="Genomic_DNA"/>
</dbReference>
<dbReference type="RefSeq" id="WP_280654894.1">
    <property type="nucleotide sequence ID" value="NZ_JANQDH010000072.1"/>
</dbReference>
<organism evidence="3 4">
    <name type="scientific">Chrysosporum bergii ANA360D</name>
    <dbReference type="NCBI Taxonomy" id="617107"/>
    <lineage>
        <taxon>Bacteria</taxon>
        <taxon>Bacillati</taxon>
        <taxon>Cyanobacteriota</taxon>
        <taxon>Cyanophyceae</taxon>
        <taxon>Nostocales</taxon>
        <taxon>Nodulariaceae</taxon>
        <taxon>Chrysosporum</taxon>
    </lineage>
</organism>
<dbReference type="Proteomes" id="UP001159387">
    <property type="component" value="Unassembled WGS sequence"/>
</dbReference>
<accession>A0AA43GSN4</accession>
<feature type="transmembrane region" description="Helical" evidence="2">
    <location>
        <begin position="98"/>
        <end position="121"/>
    </location>
</feature>
<evidence type="ECO:0000256" key="2">
    <source>
        <dbReference type="SAM" id="Phobius"/>
    </source>
</evidence>
<dbReference type="AlphaFoldDB" id="A0AA43GSN4"/>
<proteinExistence type="inferred from homology"/>
<keyword evidence="2" id="KW-0472">Membrane</keyword>
<feature type="transmembrane region" description="Helical" evidence="2">
    <location>
        <begin position="36"/>
        <end position="54"/>
    </location>
</feature>
<comment type="caution">
    <text evidence="3">The sequence shown here is derived from an EMBL/GenBank/DDBJ whole genome shotgun (WGS) entry which is preliminary data.</text>
</comment>
<dbReference type="SUPFAM" id="SSF48371">
    <property type="entry name" value="ARM repeat"/>
    <property type="match status" value="1"/>
</dbReference>
<keyword evidence="4" id="KW-1185">Reference proteome</keyword>
<feature type="transmembrane region" description="Helical" evidence="2">
    <location>
        <begin position="60"/>
        <end position="77"/>
    </location>
</feature>
<name>A0AA43GSN4_9CYAN</name>
<evidence type="ECO:0000256" key="1">
    <source>
        <dbReference type="ARBA" id="ARBA00009299"/>
    </source>
</evidence>
<comment type="similarity">
    <text evidence="1">Belongs to the CpcE/RpcE/PecE family.</text>
</comment>
<gene>
    <name evidence="3" type="ORF">NWP17_10705</name>
</gene>
<keyword evidence="2" id="KW-1133">Transmembrane helix</keyword>
<keyword evidence="2" id="KW-0812">Transmembrane</keyword>
<reference evidence="3 4" key="1">
    <citation type="journal article" date="2023" name="J. Phycol.">
        <title>Chrysosporum ovalisporum is synonymous with the true-branching cyanobacterium Umezakia natans (Nostocales/Aphanizomenonaceae).</title>
        <authorList>
            <person name="McGregor G.B."/>
            <person name="Sendall B.C."/>
            <person name="Niiyama Y."/>
            <person name="Tuji A."/>
            <person name="Willis A."/>
        </authorList>
    </citation>
    <scope>NUCLEOTIDE SEQUENCE [LARGE SCALE GENOMIC DNA]</scope>
    <source>
        <strain evidence="3 4">ANA360D</strain>
    </source>
</reference>
<sequence length="256" mass="29084">MSQASFSWQQLINQIWHWWLVEFKTYSRKQRTFKPLSGPGAILGFLTIIVAMLLWNWKLLLALVVGVAVMLLVYSLQKWDWQLHLSQVWKFLNSPNSRLVLAVGSGGIATVTTYIAAAIWAESNSSWIAAGAILQGLGTLLTLILLMWQIIGFYGNRQQNNLDQLLVDLTEPDPLQRLIAVRQLTKIIRSQPIDFQMQQQVVECLGLLLTQEQEKVIRDALLDSLQELDHRRSLPSTTVETLTPLQTKLKLHISSS</sequence>
<evidence type="ECO:0000313" key="4">
    <source>
        <dbReference type="Proteomes" id="UP001159387"/>
    </source>
</evidence>
<dbReference type="InterPro" id="IPR016024">
    <property type="entry name" value="ARM-type_fold"/>
</dbReference>